<name>A0ABQ8V866_9AGAR</name>
<evidence type="ECO:0000313" key="1">
    <source>
        <dbReference type="EMBL" id="KAJ4473214.1"/>
    </source>
</evidence>
<sequence>GPAIPRRDRKEVWPRYCRLMLMFFKPWRTGTDLRNEGQGWEEAFEMFLVSCLVRIKEVMENMQILHECRDSRDD</sequence>
<keyword evidence="2" id="KW-1185">Reference proteome</keyword>
<proteinExistence type="predicted"/>
<organism evidence="1 2">
    <name type="scientific">Lentinula lateritia</name>
    <dbReference type="NCBI Taxonomy" id="40482"/>
    <lineage>
        <taxon>Eukaryota</taxon>
        <taxon>Fungi</taxon>
        <taxon>Dikarya</taxon>
        <taxon>Basidiomycota</taxon>
        <taxon>Agaricomycotina</taxon>
        <taxon>Agaricomycetes</taxon>
        <taxon>Agaricomycetidae</taxon>
        <taxon>Agaricales</taxon>
        <taxon>Marasmiineae</taxon>
        <taxon>Omphalotaceae</taxon>
        <taxon>Lentinula</taxon>
    </lineage>
</organism>
<evidence type="ECO:0000313" key="2">
    <source>
        <dbReference type="Proteomes" id="UP001150217"/>
    </source>
</evidence>
<dbReference type="EMBL" id="JANVFT010000081">
    <property type="protein sequence ID" value="KAJ4473214.1"/>
    <property type="molecule type" value="Genomic_DNA"/>
</dbReference>
<accession>A0ABQ8V866</accession>
<dbReference type="Proteomes" id="UP001150217">
    <property type="component" value="Unassembled WGS sequence"/>
</dbReference>
<evidence type="ECO:0008006" key="3">
    <source>
        <dbReference type="Google" id="ProtNLM"/>
    </source>
</evidence>
<reference evidence="1" key="1">
    <citation type="submission" date="2022-08" db="EMBL/GenBank/DDBJ databases">
        <title>A Global Phylogenomic Analysis of the Shiitake Genus Lentinula.</title>
        <authorList>
            <consortium name="DOE Joint Genome Institute"/>
            <person name="Sierra-Patev S."/>
            <person name="Min B."/>
            <person name="Naranjo-Ortiz M."/>
            <person name="Looney B."/>
            <person name="Konkel Z."/>
            <person name="Slot J.C."/>
            <person name="Sakamoto Y."/>
            <person name="Steenwyk J.L."/>
            <person name="Rokas A."/>
            <person name="Carro J."/>
            <person name="Camarero S."/>
            <person name="Ferreira P."/>
            <person name="Molpeceres G."/>
            <person name="Ruiz-Duenas F.J."/>
            <person name="Serrano A."/>
            <person name="Henrissat B."/>
            <person name="Drula E."/>
            <person name="Hughes K.W."/>
            <person name="Mata J.L."/>
            <person name="Ishikawa N.K."/>
            <person name="Vargas-Isla R."/>
            <person name="Ushijima S."/>
            <person name="Smith C.A."/>
            <person name="Ahrendt S."/>
            <person name="Andreopoulos W."/>
            <person name="He G."/>
            <person name="Labutti K."/>
            <person name="Lipzen A."/>
            <person name="Ng V."/>
            <person name="Riley R."/>
            <person name="Sandor L."/>
            <person name="Barry K."/>
            <person name="Martinez A.T."/>
            <person name="Xiao Y."/>
            <person name="Gibbons J.G."/>
            <person name="Terashima K."/>
            <person name="Grigoriev I.V."/>
            <person name="Hibbett D.S."/>
        </authorList>
    </citation>
    <scope>NUCLEOTIDE SEQUENCE</scope>
    <source>
        <strain evidence="1">RHP3577 ss4</strain>
    </source>
</reference>
<comment type="caution">
    <text evidence="1">The sequence shown here is derived from an EMBL/GenBank/DDBJ whole genome shotgun (WGS) entry which is preliminary data.</text>
</comment>
<feature type="non-terminal residue" evidence="1">
    <location>
        <position position="1"/>
    </location>
</feature>
<gene>
    <name evidence="1" type="ORF">C8R41DRAFT_711055</name>
</gene>
<feature type="non-terminal residue" evidence="1">
    <location>
        <position position="74"/>
    </location>
</feature>
<protein>
    <recommendedName>
        <fullName evidence="3">Fungal-type protein kinase domain-containing protein</fullName>
    </recommendedName>
</protein>